<evidence type="ECO:0000313" key="6">
    <source>
        <dbReference type="Proteomes" id="UP000683000"/>
    </source>
</evidence>
<evidence type="ECO:0000256" key="1">
    <source>
        <dbReference type="ARBA" id="ARBA00022443"/>
    </source>
</evidence>
<dbReference type="PANTHER" id="PTHR47174:SF1">
    <property type="entry name" value="REDUCED VIABILITY UPON STARVATION PROTEIN 167"/>
    <property type="match status" value="1"/>
</dbReference>
<keyword evidence="6" id="KW-1185">Reference proteome</keyword>
<dbReference type="InterPro" id="IPR001452">
    <property type="entry name" value="SH3_domain"/>
</dbReference>
<proteinExistence type="predicted"/>
<dbReference type="Proteomes" id="UP000683000">
    <property type="component" value="Unassembled WGS sequence"/>
</dbReference>
<dbReference type="PRINTS" id="PR00452">
    <property type="entry name" value="SH3DOMAIN"/>
</dbReference>
<dbReference type="PANTHER" id="PTHR47174">
    <property type="entry name" value="BRIDGING INTEGRATOR 3"/>
    <property type="match status" value="1"/>
</dbReference>
<dbReference type="GO" id="GO:0006897">
    <property type="term" value="P:endocytosis"/>
    <property type="evidence" value="ECO:0007669"/>
    <property type="project" value="InterPro"/>
</dbReference>
<dbReference type="GO" id="GO:0051666">
    <property type="term" value="P:actin cortical patch localization"/>
    <property type="evidence" value="ECO:0007669"/>
    <property type="project" value="InterPro"/>
</dbReference>
<dbReference type="AlphaFoldDB" id="A0A8I2YH20"/>
<sequence length="104" mass="11610">MADTAATVATKRPPPPPPLKPKPKPEPVVEYVTALYDFDAQVRCKRNPDQELPLNCRLVQADGDLSFKTGDRIVIVKKTESQEDWWTGRLNGVEGVFPGNYVQC</sequence>
<keyword evidence="1 2" id="KW-0728">SH3 domain</keyword>
<dbReference type="FunFam" id="2.30.30.40:FF:000100">
    <property type="entry name" value="SH3 domain-containing YSC84-like protein 1"/>
    <property type="match status" value="1"/>
</dbReference>
<dbReference type="GO" id="GO:0043332">
    <property type="term" value="C:mating projection tip"/>
    <property type="evidence" value="ECO:0007669"/>
    <property type="project" value="TreeGrafter"/>
</dbReference>
<name>A0A8I2YH20_9AGAM</name>
<evidence type="ECO:0000259" key="4">
    <source>
        <dbReference type="PROSITE" id="PS50002"/>
    </source>
</evidence>
<accession>A0A8I2YH20</accession>
<dbReference type="Gene3D" id="2.30.30.40">
    <property type="entry name" value="SH3 Domains"/>
    <property type="match status" value="1"/>
</dbReference>
<dbReference type="SUPFAM" id="SSF50044">
    <property type="entry name" value="SH3-domain"/>
    <property type="match status" value="1"/>
</dbReference>
<evidence type="ECO:0000256" key="3">
    <source>
        <dbReference type="SAM" id="MobiDB-lite"/>
    </source>
</evidence>
<protein>
    <submittedName>
        <fullName evidence="5">SH3 domain-containing protein</fullName>
    </submittedName>
</protein>
<dbReference type="GO" id="GO:0008289">
    <property type="term" value="F:lipid binding"/>
    <property type="evidence" value="ECO:0007669"/>
    <property type="project" value="TreeGrafter"/>
</dbReference>
<dbReference type="GO" id="GO:1990528">
    <property type="term" value="C:Rvs161p-Rvs167p complex"/>
    <property type="evidence" value="ECO:0007669"/>
    <property type="project" value="TreeGrafter"/>
</dbReference>
<evidence type="ECO:0000313" key="5">
    <source>
        <dbReference type="EMBL" id="KAG6371607.1"/>
    </source>
</evidence>
<dbReference type="GO" id="GO:0097320">
    <property type="term" value="P:plasma membrane tubulation"/>
    <property type="evidence" value="ECO:0007669"/>
    <property type="project" value="TreeGrafter"/>
</dbReference>
<dbReference type="SMART" id="SM00326">
    <property type="entry name" value="SH3"/>
    <property type="match status" value="1"/>
</dbReference>
<organism evidence="5 6">
    <name type="scientific">Boletus reticuloceps</name>
    <dbReference type="NCBI Taxonomy" id="495285"/>
    <lineage>
        <taxon>Eukaryota</taxon>
        <taxon>Fungi</taxon>
        <taxon>Dikarya</taxon>
        <taxon>Basidiomycota</taxon>
        <taxon>Agaricomycotina</taxon>
        <taxon>Agaricomycetes</taxon>
        <taxon>Agaricomycetidae</taxon>
        <taxon>Boletales</taxon>
        <taxon>Boletineae</taxon>
        <taxon>Boletaceae</taxon>
        <taxon>Boletoideae</taxon>
        <taxon>Boletus</taxon>
    </lineage>
</organism>
<dbReference type="InterPro" id="IPR036028">
    <property type="entry name" value="SH3-like_dom_sf"/>
</dbReference>
<dbReference type="GO" id="GO:0031097">
    <property type="term" value="C:medial cortex"/>
    <property type="evidence" value="ECO:0007669"/>
    <property type="project" value="TreeGrafter"/>
</dbReference>
<dbReference type="InterPro" id="IPR046982">
    <property type="entry name" value="BIN3/RVS161-like"/>
</dbReference>
<evidence type="ECO:0000256" key="2">
    <source>
        <dbReference type="PROSITE-ProRule" id="PRU00192"/>
    </source>
</evidence>
<dbReference type="EMBL" id="JAGFBS010000033">
    <property type="protein sequence ID" value="KAG6371607.1"/>
    <property type="molecule type" value="Genomic_DNA"/>
</dbReference>
<feature type="region of interest" description="Disordered" evidence="3">
    <location>
        <begin position="1"/>
        <end position="26"/>
    </location>
</feature>
<comment type="caution">
    <text evidence="5">The sequence shown here is derived from an EMBL/GenBank/DDBJ whole genome shotgun (WGS) entry which is preliminary data.</text>
</comment>
<dbReference type="PROSITE" id="PS50002">
    <property type="entry name" value="SH3"/>
    <property type="match status" value="1"/>
</dbReference>
<dbReference type="Pfam" id="PF00018">
    <property type="entry name" value="SH3_1"/>
    <property type="match status" value="1"/>
</dbReference>
<reference evidence="5" key="1">
    <citation type="submission" date="2021-03" db="EMBL/GenBank/DDBJ databases">
        <title>Evolutionary innovations through gain and loss of genes in the ectomycorrhizal Boletales.</title>
        <authorList>
            <person name="Wu G."/>
            <person name="Miyauchi S."/>
            <person name="Morin E."/>
            <person name="Yang Z.-L."/>
            <person name="Xu J."/>
            <person name="Martin F.M."/>
        </authorList>
    </citation>
    <scope>NUCLEOTIDE SEQUENCE</scope>
    <source>
        <strain evidence="5">BR01</strain>
    </source>
</reference>
<dbReference type="OrthoDB" id="5983572at2759"/>
<gene>
    <name evidence="5" type="ORF">JVT61DRAFT_9320</name>
</gene>
<feature type="domain" description="SH3" evidence="4">
    <location>
        <begin position="27"/>
        <end position="104"/>
    </location>
</feature>
<dbReference type="GO" id="GO:0030479">
    <property type="term" value="C:actin cortical patch"/>
    <property type="evidence" value="ECO:0007669"/>
    <property type="project" value="TreeGrafter"/>
</dbReference>